<dbReference type="EMBL" id="MU267908">
    <property type="protein sequence ID" value="KAH7907399.1"/>
    <property type="molecule type" value="Genomic_DNA"/>
</dbReference>
<sequence length="238" mass="26352">MIYPATGRPREWSNWRSIPIEIGDYGITNQKTGVFEVYGNIYSSAIRESLKKVDPGMDLDRYRPKVGDVEPDLIIYSKGVVSCPFETGVEATVHGLTNASFKHRWKFAKGNDGAVLVMRRPRQSKIPKEILGTLTTLPELAGKDIVSSTFSSPQYFIYSSRGAGEKLSLALIPKESPAHSGELMVNGTAALGLDWWTDAGPSAHIRKGCDEAGRYSFTPLCLMRHKAPPYSAFFRYEG</sequence>
<evidence type="ECO:0000313" key="1">
    <source>
        <dbReference type="EMBL" id="KAH7907399.1"/>
    </source>
</evidence>
<evidence type="ECO:0000313" key="2">
    <source>
        <dbReference type="Proteomes" id="UP000790377"/>
    </source>
</evidence>
<comment type="caution">
    <text evidence="1">The sequence shown here is derived from an EMBL/GenBank/DDBJ whole genome shotgun (WGS) entry which is preliminary data.</text>
</comment>
<accession>A0ACB8A322</accession>
<gene>
    <name evidence="1" type="ORF">BJ138DRAFT_1160233</name>
</gene>
<reference evidence="1" key="1">
    <citation type="journal article" date="2021" name="New Phytol.">
        <title>Evolutionary innovations through gain and loss of genes in the ectomycorrhizal Boletales.</title>
        <authorList>
            <person name="Wu G."/>
            <person name="Miyauchi S."/>
            <person name="Morin E."/>
            <person name="Kuo A."/>
            <person name="Drula E."/>
            <person name="Varga T."/>
            <person name="Kohler A."/>
            <person name="Feng B."/>
            <person name="Cao Y."/>
            <person name="Lipzen A."/>
            <person name="Daum C."/>
            <person name="Hundley H."/>
            <person name="Pangilinan J."/>
            <person name="Johnson J."/>
            <person name="Barry K."/>
            <person name="LaButti K."/>
            <person name="Ng V."/>
            <person name="Ahrendt S."/>
            <person name="Min B."/>
            <person name="Choi I.G."/>
            <person name="Park H."/>
            <person name="Plett J.M."/>
            <person name="Magnuson J."/>
            <person name="Spatafora J.W."/>
            <person name="Nagy L.G."/>
            <person name="Henrissat B."/>
            <person name="Grigoriev I.V."/>
            <person name="Yang Z.L."/>
            <person name="Xu J."/>
            <person name="Martin F.M."/>
        </authorList>
    </citation>
    <scope>NUCLEOTIDE SEQUENCE</scope>
    <source>
        <strain evidence="1">ATCC 28755</strain>
    </source>
</reference>
<name>A0ACB8A322_9AGAM</name>
<organism evidence="1 2">
    <name type="scientific">Hygrophoropsis aurantiaca</name>
    <dbReference type="NCBI Taxonomy" id="72124"/>
    <lineage>
        <taxon>Eukaryota</taxon>
        <taxon>Fungi</taxon>
        <taxon>Dikarya</taxon>
        <taxon>Basidiomycota</taxon>
        <taxon>Agaricomycotina</taxon>
        <taxon>Agaricomycetes</taxon>
        <taxon>Agaricomycetidae</taxon>
        <taxon>Boletales</taxon>
        <taxon>Coniophorineae</taxon>
        <taxon>Hygrophoropsidaceae</taxon>
        <taxon>Hygrophoropsis</taxon>
    </lineage>
</organism>
<keyword evidence="2" id="KW-1185">Reference proteome</keyword>
<dbReference type="Proteomes" id="UP000790377">
    <property type="component" value="Unassembled WGS sequence"/>
</dbReference>
<proteinExistence type="predicted"/>
<protein>
    <submittedName>
        <fullName evidence="1">Uncharacterized protein</fullName>
    </submittedName>
</protein>